<evidence type="ECO:0000256" key="1">
    <source>
        <dbReference type="ARBA" id="ARBA00004123"/>
    </source>
</evidence>
<keyword evidence="3" id="KW-0238">DNA-binding</keyword>
<accession>B9S8R1</accession>
<dbReference type="InterPro" id="IPR015300">
    <property type="entry name" value="DNA-bd_pseudobarrel_sf"/>
</dbReference>
<dbReference type="PROSITE" id="PS50863">
    <property type="entry name" value="B3"/>
    <property type="match status" value="3"/>
</dbReference>
<protein>
    <recommendedName>
        <fullName evidence="7">TF-B3 domain-containing protein</fullName>
    </recommendedName>
</protein>
<evidence type="ECO:0000256" key="5">
    <source>
        <dbReference type="ARBA" id="ARBA00023242"/>
    </source>
</evidence>
<name>B9S8R1_RICCO</name>
<feature type="region of interest" description="Disordered" evidence="6">
    <location>
        <begin position="119"/>
        <end position="143"/>
    </location>
</feature>
<dbReference type="eggNOG" id="ENOG502SN2E">
    <property type="taxonomic scope" value="Eukaryota"/>
</dbReference>
<keyword evidence="9" id="KW-1185">Reference proteome</keyword>
<sequence length="494" mass="56848">MTLSEVANFVVPNGHAWKVGLSKVHNDIWFNDGWHAFVEHHSICNGYLLVFGYSGFSNFNIIICDATACEIEYPCNDRGPICSKKCLIPNEAEAEDDTSINISSSRILSLSSSSLKSKVSDASATQGESSKRPPVLGKNPGMKRSRDVAFAVSPNSKYHYETRDKKIKMEQLAELTDVDANESRRGKLDKHRLSYSHELNELLDGKRSKVKSGEIQLEQKCEGVETITSENLFAKYIPMGFSRRDNNLKAGDVCVFELINNNMVNEGMQKFTVDIKLLLQNTDRFPSISFLATSKMIPVQFMRDYSNVLLNEVNLIIPNGLAWRIGLTKSENRIYFHRNWNDFMEHYSIREEHFLVFEFIGFFTFGVRIFAPSGCKAITSPENERAVDACRKFRTERPCFKIILRELNLRSHTAYVPAQFAREVLKEAPRFFKLQVPDGREWNVKANQRTCKRMNFGKGWIAFRRENDLKENDVCVFELIRKNVFKVYIFRDKE</sequence>
<dbReference type="EMBL" id="EQ973892">
    <property type="protein sequence ID" value="EEF40064.1"/>
    <property type="molecule type" value="Genomic_DNA"/>
</dbReference>
<dbReference type="Proteomes" id="UP000008311">
    <property type="component" value="Unassembled WGS sequence"/>
</dbReference>
<proteinExistence type="predicted"/>
<organism evidence="8 9">
    <name type="scientific">Ricinus communis</name>
    <name type="common">Castor bean</name>
    <dbReference type="NCBI Taxonomy" id="3988"/>
    <lineage>
        <taxon>Eukaryota</taxon>
        <taxon>Viridiplantae</taxon>
        <taxon>Streptophyta</taxon>
        <taxon>Embryophyta</taxon>
        <taxon>Tracheophyta</taxon>
        <taxon>Spermatophyta</taxon>
        <taxon>Magnoliopsida</taxon>
        <taxon>eudicotyledons</taxon>
        <taxon>Gunneridae</taxon>
        <taxon>Pentapetalae</taxon>
        <taxon>rosids</taxon>
        <taxon>fabids</taxon>
        <taxon>Malpighiales</taxon>
        <taxon>Euphorbiaceae</taxon>
        <taxon>Acalyphoideae</taxon>
        <taxon>Acalypheae</taxon>
        <taxon>Ricinus</taxon>
    </lineage>
</organism>
<comment type="subcellular location">
    <subcellularLocation>
        <location evidence="1">Nucleus</location>
    </subcellularLocation>
</comment>
<dbReference type="InParanoid" id="B9S8R1"/>
<dbReference type="AlphaFoldDB" id="B9S8R1"/>
<keyword evidence="5" id="KW-0539">Nucleus</keyword>
<dbReference type="PANTHER" id="PTHR31920:SF147">
    <property type="entry name" value="TF-B3 DOMAIN-CONTAINING PROTEIN"/>
    <property type="match status" value="1"/>
</dbReference>
<dbReference type="PANTHER" id="PTHR31920">
    <property type="entry name" value="B3 DOMAIN-CONTAINING"/>
    <property type="match status" value="1"/>
</dbReference>
<feature type="domain" description="TF-B3" evidence="7">
    <location>
        <begin position="1"/>
        <end position="67"/>
    </location>
</feature>
<evidence type="ECO:0000313" key="8">
    <source>
        <dbReference type="EMBL" id="EEF40064.1"/>
    </source>
</evidence>
<evidence type="ECO:0000259" key="7">
    <source>
        <dbReference type="PROSITE" id="PS50863"/>
    </source>
</evidence>
<feature type="domain" description="TF-B3" evidence="7">
    <location>
        <begin position="297"/>
        <end position="373"/>
    </location>
</feature>
<dbReference type="SMART" id="SM01019">
    <property type="entry name" value="B3"/>
    <property type="match status" value="2"/>
</dbReference>
<reference evidence="9" key="1">
    <citation type="journal article" date="2010" name="Nat. Biotechnol.">
        <title>Draft genome sequence of the oilseed species Ricinus communis.</title>
        <authorList>
            <person name="Chan A.P."/>
            <person name="Crabtree J."/>
            <person name="Zhao Q."/>
            <person name="Lorenzi H."/>
            <person name="Orvis J."/>
            <person name="Puiu D."/>
            <person name="Melake-Berhan A."/>
            <person name="Jones K.M."/>
            <person name="Redman J."/>
            <person name="Chen G."/>
            <person name="Cahoon E.B."/>
            <person name="Gedil M."/>
            <person name="Stanke M."/>
            <person name="Haas B.J."/>
            <person name="Wortman J.R."/>
            <person name="Fraser-Liggett C.M."/>
            <person name="Ravel J."/>
            <person name="Rabinowicz P.D."/>
        </authorList>
    </citation>
    <scope>NUCLEOTIDE SEQUENCE [LARGE SCALE GENOMIC DNA]</scope>
    <source>
        <strain evidence="9">cv. Hale</strain>
    </source>
</reference>
<dbReference type="InterPro" id="IPR003340">
    <property type="entry name" value="B3_DNA-bd"/>
</dbReference>
<feature type="domain" description="TF-B3" evidence="7">
    <location>
        <begin position="399"/>
        <end position="493"/>
    </location>
</feature>
<keyword evidence="2" id="KW-0805">Transcription regulation</keyword>
<gene>
    <name evidence="8" type="ORF">RCOM_0603690</name>
</gene>
<evidence type="ECO:0000256" key="6">
    <source>
        <dbReference type="SAM" id="MobiDB-lite"/>
    </source>
</evidence>
<evidence type="ECO:0000256" key="2">
    <source>
        <dbReference type="ARBA" id="ARBA00023015"/>
    </source>
</evidence>
<dbReference type="SUPFAM" id="SSF101936">
    <property type="entry name" value="DNA-binding pseudobarrel domain"/>
    <property type="match status" value="3"/>
</dbReference>
<keyword evidence="4" id="KW-0804">Transcription</keyword>
<evidence type="ECO:0000256" key="3">
    <source>
        <dbReference type="ARBA" id="ARBA00023125"/>
    </source>
</evidence>
<dbReference type="InterPro" id="IPR050655">
    <property type="entry name" value="Plant_B3_domain"/>
</dbReference>
<dbReference type="GO" id="GO:0005634">
    <property type="term" value="C:nucleus"/>
    <property type="evidence" value="ECO:0007669"/>
    <property type="project" value="UniProtKB-SubCell"/>
</dbReference>
<dbReference type="GO" id="GO:0003677">
    <property type="term" value="F:DNA binding"/>
    <property type="evidence" value="ECO:0007669"/>
    <property type="project" value="UniProtKB-KW"/>
</dbReference>
<dbReference type="CDD" id="cd10017">
    <property type="entry name" value="B3_DNA"/>
    <property type="match status" value="2"/>
</dbReference>
<dbReference type="Gene3D" id="2.40.330.10">
    <property type="entry name" value="DNA-binding pseudobarrel domain"/>
    <property type="match status" value="3"/>
</dbReference>
<evidence type="ECO:0000256" key="4">
    <source>
        <dbReference type="ARBA" id="ARBA00023163"/>
    </source>
</evidence>
<dbReference type="Pfam" id="PF02362">
    <property type="entry name" value="B3"/>
    <property type="match status" value="2"/>
</dbReference>
<evidence type="ECO:0000313" key="9">
    <source>
        <dbReference type="Proteomes" id="UP000008311"/>
    </source>
</evidence>